<evidence type="ECO:0000313" key="1">
    <source>
        <dbReference type="EMBL" id="RDH14293.1"/>
    </source>
</evidence>
<dbReference type="EMBL" id="KZ851971">
    <property type="protein sequence ID" value="RDH14293.1"/>
    <property type="molecule type" value="Genomic_DNA"/>
</dbReference>
<reference evidence="1 2" key="1">
    <citation type="submission" date="2018-07" db="EMBL/GenBank/DDBJ databases">
        <title>Section-level genome sequencing of Aspergillus section Nigri to investigate inter- and intra-species variation.</title>
        <authorList>
            <consortium name="DOE Joint Genome Institute"/>
            <person name="Vesth T.C."/>
            <person name="Nybo J.L."/>
            <person name="Theobald S."/>
            <person name="Frisvad J.C."/>
            <person name="Larsen T.O."/>
            <person name="Nielsen K.F."/>
            <person name="Hoof J.B."/>
            <person name="Brandl J."/>
            <person name="Salamov A."/>
            <person name="Riley R."/>
            <person name="Gladden J.M."/>
            <person name="Phatale P."/>
            <person name="Nielsen M.T."/>
            <person name="Lyhne E.K."/>
            <person name="Kogle M.E."/>
            <person name="Strasser K."/>
            <person name="McDonnell E."/>
            <person name="Barry K."/>
            <person name="Clum A."/>
            <person name="Chen C."/>
            <person name="Nolan M."/>
            <person name="Sandor L."/>
            <person name="Kuo A."/>
            <person name="Lipzen A."/>
            <person name="Hainaut M."/>
            <person name="Drula E."/>
            <person name="Tsang A."/>
            <person name="Magnuson J.K."/>
            <person name="Henrissat B."/>
            <person name="Wiebenga A."/>
            <person name="Simmons B.A."/>
            <person name="Makela M.R."/>
            <person name="De vries R.P."/>
            <person name="Grigoriev I.V."/>
            <person name="Mortensen U.H."/>
            <person name="Baker S.E."/>
            <person name="Andersen M.R."/>
        </authorList>
    </citation>
    <scope>NUCLEOTIDE SEQUENCE [LARGE SCALE GENOMIC DNA]</scope>
    <source>
        <strain evidence="1 2">ATCC 13496</strain>
    </source>
</reference>
<gene>
    <name evidence="1" type="ORF">M747DRAFT_168994</name>
</gene>
<sequence length="68" mass="7529">MSRRSKLPAAVTCAMKISTIQQLADKHIGIGQFHLGWILHSISSWHVHNTTSLAPRTQISVGQKQTHS</sequence>
<dbReference type="Proteomes" id="UP000253845">
    <property type="component" value="Unassembled WGS sequence"/>
</dbReference>
<name>A0A370BFH4_ASPNG</name>
<protein>
    <submittedName>
        <fullName evidence="1">Uncharacterized protein</fullName>
    </submittedName>
</protein>
<dbReference type="AlphaFoldDB" id="A0A370BFH4"/>
<organism evidence="1 2">
    <name type="scientific">Aspergillus niger ATCC 13496</name>
    <dbReference type="NCBI Taxonomy" id="1353008"/>
    <lineage>
        <taxon>Eukaryota</taxon>
        <taxon>Fungi</taxon>
        <taxon>Dikarya</taxon>
        <taxon>Ascomycota</taxon>
        <taxon>Pezizomycotina</taxon>
        <taxon>Eurotiomycetes</taxon>
        <taxon>Eurotiomycetidae</taxon>
        <taxon>Eurotiales</taxon>
        <taxon>Aspergillaceae</taxon>
        <taxon>Aspergillus</taxon>
        <taxon>Aspergillus subgen. Circumdati</taxon>
    </lineage>
</organism>
<accession>A0A370BFH4</accession>
<dbReference type="VEuPathDB" id="FungiDB:M747DRAFT_168994"/>
<evidence type="ECO:0000313" key="2">
    <source>
        <dbReference type="Proteomes" id="UP000253845"/>
    </source>
</evidence>
<proteinExistence type="predicted"/>